<dbReference type="GO" id="GO:0034976">
    <property type="term" value="P:response to endoplasmic reticulum stress"/>
    <property type="evidence" value="ECO:0007669"/>
    <property type="project" value="TreeGrafter"/>
</dbReference>
<keyword evidence="4" id="KW-1185">Reference proteome</keyword>
<dbReference type="Proteomes" id="UP000051952">
    <property type="component" value="Unassembled WGS sequence"/>
</dbReference>
<evidence type="ECO:0000313" key="4">
    <source>
        <dbReference type="Proteomes" id="UP000051952"/>
    </source>
</evidence>
<dbReference type="VEuPathDB" id="TriTrypDB:BSAL_43430"/>
<dbReference type="GO" id="GO:0005789">
    <property type="term" value="C:endoplasmic reticulum membrane"/>
    <property type="evidence" value="ECO:0007669"/>
    <property type="project" value="TreeGrafter"/>
</dbReference>
<dbReference type="GO" id="GO:1990592">
    <property type="term" value="P:protein K69-linked ufmylation"/>
    <property type="evidence" value="ECO:0007669"/>
    <property type="project" value="TreeGrafter"/>
</dbReference>
<dbReference type="OrthoDB" id="10258297at2759"/>
<feature type="domain" description="E3 UFM1-protein ligase 1-like N-terminal" evidence="2">
    <location>
        <begin position="4"/>
        <end position="277"/>
    </location>
</feature>
<evidence type="ECO:0000259" key="2">
    <source>
        <dbReference type="Pfam" id="PF09743"/>
    </source>
</evidence>
<dbReference type="PANTHER" id="PTHR31057">
    <property type="entry name" value="E3 UFM1-PROTEIN LIGASE 1"/>
    <property type="match status" value="1"/>
</dbReference>
<dbReference type="Pfam" id="PF09743">
    <property type="entry name" value="E3_UFM1_ligase"/>
    <property type="match status" value="1"/>
</dbReference>
<organism evidence="3 4">
    <name type="scientific">Bodo saltans</name>
    <name type="common">Flagellated protozoan</name>
    <dbReference type="NCBI Taxonomy" id="75058"/>
    <lineage>
        <taxon>Eukaryota</taxon>
        <taxon>Discoba</taxon>
        <taxon>Euglenozoa</taxon>
        <taxon>Kinetoplastea</taxon>
        <taxon>Metakinetoplastina</taxon>
        <taxon>Eubodonida</taxon>
        <taxon>Bodonidae</taxon>
        <taxon>Bodo</taxon>
    </lineage>
</organism>
<dbReference type="InterPro" id="IPR018611">
    <property type="entry name" value="Ufl1"/>
</dbReference>
<evidence type="ECO:0000313" key="3">
    <source>
        <dbReference type="EMBL" id="CUG93547.1"/>
    </source>
</evidence>
<dbReference type="AlphaFoldDB" id="A0A0S4JTJ6"/>
<proteinExistence type="predicted"/>
<reference evidence="4" key="1">
    <citation type="submission" date="2015-09" db="EMBL/GenBank/DDBJ databases">
        <authorList>
            <consortium name="Pathogen Informatics"/>
        </authorList>
    </citation>
    <scope>NUCLEOTIDE SEQUENCE [LARGE SCALE GENOMIC DNA]</scope>
    <source>
        <strain evidence="4">Lake Konstanz</strain>
    </source>
</reference>
<dbReference type="OMA" id="FRCHVEV"/>
<feature type="compositionally biased region" description="Low complexity" evidence="1">
    <location>
        <begin position="429"/>
        <end position="446"/>
    </location>
</feature>
<dbReference type="EMBL" id="CYKH01002161">
    <property type="protein sequence ID" value="CUG93547.1"/>
    <property type="molecule type" value="Genomic_DNA"/>
</dbReference>
<dbReference type="GO" id="GO:0061666">
    <property type="term" value="F:UFM1 ligase activity"/>
    <property type="evidence" value="ECO:0007669"/>
    <property type="project" value="InterPro"/>
</dbReference>
<name>A0A0S4JTJ6_BODSA</name>
<gene>
    <name evidence="3" type="ORF">BSAL_43430</name>
</gene>
<dbReference type="InterPro" id="IPR056579">
    <property type="entry name" value="Ufl1_N"/>
</dbReference>
<dbReference type="GO" id="GO:0032434">
    <property type="term" value="P:regulation of proteasomal ubiquitin-dependent protein catabolic process"/>
    <property type="evidence" value="ECO:0007669"/>
    <property type="project" value="TreeGrafter"/>
</dbReference>
<dbReference type="PANTHER" id="PTHR31057:SF0">
    <property type="entry name" value="E3 UFM1-PROTEIN LIGASE 1"/>
    <property type="match status" value="1"/>
</dbReference>
<accession>A0A0S4JTJ6</accession>
<feature type="region of interest" description="Disordered" evidence="1">
    <location>
        <begin position="426"/>
        <end position="458"/>
    </location>
</feature>
<sequence>MDSELLSLMQRFQQLQKQDVQHRINERNIIEIINIIHKERKLVDILYTSDGKEFLTWDQLRREIVDEVYANHGRMNIVDLPSALNVDLALIERALPQVYEEQGDALVNTLGELMTRDYLDAIVIDAGDQLKESGSLNVSQFSKTYQLTSVFINNLLNVAMANKKLNAQSTDTALYTPIYVHSQRMRLRSALLARTTPTSVHDLAVRRGIDLGLVPMLLEQLTGVVPGTFDGGASGQYTPDVFTQGRRDQVLNMYTSNGFVRYAAVQALGISNPRRYLETTLNPPVAAAASQAATSRGGGRKGKRGASDVAATEASTSTLRATEEHPLAGHSLQDCFLSDKLLQSLLVFDALDAEDAPAVVDMVDVLPDSISFDVDTEVILPRLKELFPALQQFTVVGPSTLVDTQRLWKQVAVSVNDIVQTEVTAAQNKKASPSCSSAPAKPSKGKGAAEERNSGSQDAFDLSSNVKLLQLLSKATGLSVHDRRQELVDVIRAWDEPLEVARRAALQSVAEKLQGESKKKKQQVQSSCAELWAELSVAARGVEWVTKEVPAAASAVEKALLQGRGLTLVKNVLLNEALHQDQKFGDKVLSMIDANGPIKAIVGLFEKKKQDALGVLSDAANQGTVAKLMEVLEDICSSGELSLSCFHALNKKVERELSSALRHTFQAQVESGAFVRDPQASAQLFSLCCSALLASKFRVAVIIPGKAVAGVCARLQQELPAGEPLHTSLALAKDIVVGSLVSGAQLSEEQCAELQAFRLSVVQEISGMASPVTSTA</sequence>
<feature type="region of interest" description="Disordered" evidence="1">
    <location>
        <begin position="288"/>
        <end position="322"/>
    </location>
</feature>
<evidence type="ECO:0000256" key="1">
    <source>
        <dbReference type="SAM" id="MobiDB-lite"/>
    </source>
</evidence>
<protein>
    <recommendedName>
        <fullName evidence="2">E3 UFM1-protein ligase 1-like N-terminal domain-containing protein</fullName>
    </recommendedName>
</protein>